<keyword evidence="1" id="KW-1133">Transmembrane helix</keyword>
<feature type="transmembrane region" description="Helical" evidence="1">
    <location>
        <begin position="6"/>
        <end position="24"/>
    </location>
</feature>
<evidence type="ECO:0000313" key="4">
    <source>
        <dbReference type="Proteomes" id="UP000001572"/>
    </source>
</evidence>
<evidence type="ECO:0000256" key="1">
    <source>
        <dbReference type="SAM" id="Phobius"/>
    </source>
</evidence>
<keyword evidence="1" id="KW-0812">Transmembrane</keyword>
<proteinExistence type="predicted"/>
<dbReference type="AlphaFoldDB" id="A6TKZ2"/>
<dbReference type="Gene3D" id="2.60.40.4400">
    <property type="match status" value="1"/>
</dbReference>
<protein>
    <recommendedName>
        <fullName evidence="2">Uncharacterized protein Clospo-01618-like domain-containing protein</fullName>
    </recommendedName>
</protein>
<accession>A6TKZ2</accession>
<feature type="domain" description="Uncharacterised protein Clospo-01618-like" evidence="2">
    <location>
        <begin position="31"/>
        <end position="155"/>
    </location>
</feature>
<evidence type="ECO:0000259" key="2">
    <source>
        <dbReference type="Pfam" id="PF22374"/>
    </source>
</evidence>
<dbReference type="HOGENOM" id="CLU_1674247_0_0_9"/>
<name>A6TKZ2_ALKMQ</name>
<dbReference type="CDD" id="cd15788">
    <property type="entry name" value="Clospo_01618_like"/>
    <property type="match status" value="1"/>
</dbReference>
<keyword evidence="4" id="KW-1185">Reference proteome</keyword>
<reference evidence="4" key="1">
    <citation type="journal article" date="2016" name="Genome Announc.">
        <title>Complete genome sequence of Alkaliphilus metalliredigens strain QYMF, an alkaliphilic and metal-reducing bacterium isolated from borax-contaminated leachate ponds.</title>
        <authorList>
            <person name="Hwang C."/>
            <person name="Copeland A."/>
            <person name="Lucas S."/>
            <person name="Lapidus A."/>
            <person name="Barry K."/>
            <person name="Detter J.C."/>
            <person name="Glavina Del Rio T."/>
            <person name="Hammon N."/>
            <person name="Israni S."/>
            <person name="Dalin E."/>
            <person name="Tice H."/>
            <person name="Pitluck S."/>
            <person name="Chertkov O."/>
            <person name="Brettin T."/>
            <person name="Bruce D."/>
            <person name="Han C."/>
            <person name="Schmutz J."/>
            <person name="Larimer F."/>
            <person name="Land M.L."/>
            <person name="Hauser L."/>
            <person name="Kyrpides N."/>
            <person name="Mikhailova N."/>
            <person name="Ye Q."/>
            <person name="Zhou J."/>
            <person name="Richardson P."/>
            <person name="Fields M.W."/>
        </authorList>
    </citation>
    <scope>NUCLEOTIDE SEQUENCE [LARGE SCALE GENOMIC DNA]</scope>
    <source>
        <strain evidence="4">QYMF</strain>
    </source>
</reference>
<evidence type="ECO:0000313" key="3">
    <source>
        <dbReference type="EMBL" id="ABR46860.1"/>
    </source>
</evidence>
<dbReference type="Proteomes" id="UP000001572">
    <property type="component" value="Chromosome"/>
</dbReference>
<dbReference type="EMBL" id="CP000724">
    <property type="protein sequence ID" value="ABR46860.1"/>
    <property type="molecule type" value="Genomic_DNA"/>
</dbReference>
<dbReference type="RefSeq" id="WP_011971768.1">
    <property type="nucleotide sequence ID" value="NC_009633.1"/>
</dbReference>
<dbReference type="OrthoDB" id="3035060at2"/>
<gene>
    <name evidence="3" type="ordered locus">Amet_0634</name>
</gene>
<dbReference type="KEGG" id="amt:Amet_0634"/>
<sequence length="157" mass="18481">MEKTNYIIFIILIIIFAVLINNYFNPDKTRIEITSVQKIEIYEFDSFSKFSNNQIGVIYDEGKLSKFMIIINSLDTSEGIKKIDLPDNINLESFEYYFHIRPEFEYIEDDKIQKGSFLLHILIDNLEGKSYITFSGTELVYILDKKSTKILEEIFSM</sequence>
<dbReference type="STRING" id="293826.Amet_0634"/>
<organism evidence="3 4">
    <name type="scientific">Alkaliphilus metalliredigens (strain QYMF)</name>
    <dbReference type="NCBI Taxonomy" id="293826"/>
    <lineage>
        <taxon>Bacteria</taxon>
        <taxon>Bacillati</taxon>
        <taxon>Bacillota</taxon>
        <taxon>Clostridia</taxon>
        <taxon>Peptostreptococcales</taxon>
        <taxon>Natronincolaceae</taxon>
        <taxon>Alkaliphilus</taxon>
    </lineage>
</organism>
<keyword evidence="1" id="KW-0472">Membrane</keyword>
<dbReference type="InterPro" id="IPR033795">
    <property type="entry name" value="Clospo_01618-like_dom"/>
</dbReference>
<dbReference type="Pfam" id="PF22374">
    <property type="entry name" value="Clospo_01618-like"/>
    <property type="match status" value="1"/>
</dbReference>